<evidence type="ECO:0008006" key="4">
    <source>
        <dbReference type="Google" id="ProtNLM"/>
    </source>
</evidence>
<evidence type="ECO:0000313" key="2">
    <source>
        <dbReference type="EMBL" id="KAK2640975.1"/>
    </source>
</evidence>
<dbReference type="EMBL" id="JANJYI010000007">
    <property type="protein sequence ID" value="KAK2640975.1"/>
    <property type="molecule type" value="Genomic_DNA"/>
</dbReference>
<keyword evidence="3" id="KW-1185">Reference proteome</keyword>
<reference evidence="2" key="1">
    <citation type="journal article" date="2023" name="Plant J.">
        <title>Genome sequences and population genomics provide insights into the demographic history, inbreeding, and mutation load of two 'living fossil' tree species of Dipteronia.</title>
        <authorList>
            <person name="Feng Y."/>
            <person name="Comes H.P."/>
            <person name="Chen J."/>
            <person name="Zhu S."/>
            <person name="Lu R."/>
            <person name="Zhang X."/>
            <person name="Li P."/>
            <person name="Qiu J."/>
            <person name="Olsen K.M."/>
            <person name="Qiu Y."/>
        </authorList>
    </citation>
    <scope>NUCLEOTIDE SEQUENCE</scope>
    <source>
        <strain evidence="2">KIB01</strain>
    </source>
</reference>
<dbReference type="AlphaFoldDB" id="A0AAD9TSK3"/>
<accession>A0AAD9TSK3</accession>
<comment type="caution">
    <text evidence="2">The sequence shown here is derived from an EMBL/GenBank/DDBJ whole genome shotgun (WGS) entry which is preliminary data.</text>
</comment>
<dbReference type="InterPro" id="IPR012337">
    <property type="entry name" value="RNaseH-like_sf"/>
</dbReference>
<name>A0AAD9TSK3_9ROSI</name>
<sequence length="157" mass="18088">MRVLGLTCSSSACGPNWSTFNQVHTKRRNRPTTTKLNNLVYIMYNKKLKLIYLRNRSSKKDKDLLITKNISSDDEWIANPNDEESTKVGDKELNLDVDEMANEIRGNLQLIDEGEDDFGDEDNEIGFDYGDRDGLNNYEYDHLPNDPNHISLDENND</sequence>
<gene>
    <name evidence="2" type="ORF">Ddye_022738</name>
</gene>
<organism evidence="2 3">
    <name type="scientific">Dipteronia dyeriana</name>
    <dbReference type="NCBI Taxonomy" id="168575"/>
    <lineage>
        <taxon>Eukaryota</taxon>
        <taxon>Viridiplantae</taxon>
        <taxon>Streptophyta</taxon>
        <taxon>Embryophyta</taxon>
        <taxon>Tracheophyta</taxon>
        <taxon>Spermatophyta</taxon>
        <taxon>Magnoliopsida</taxon>
        <taxon>eudicotyledons</taxon>
        <taxon>Gunneridae</taxon>
        <taxon>Pentapetalae</taxon>
        <taxon>rosids</taxon>
        <taxon>malvids</taxon>
        <taxon>Sapindales</taxon>
        <taxon>Sapindaceae</taxon>
        <taxon>Hippocastanoideae</taxon>
        <taxon>Acereae</taxon>
        <taxon>Dipteronia</taxon>
    </lineage>
</organism>
<proteinExistence type="predicted"/>
<dbReference type="Proteomes" id="UP001280121">
    <property type="component" value="Unassembled WGS sequence"/>
</dbReference>
<evidence type="ECO:0000256" key="1">
    <source>
        <dbReference type="SAM" id="MobiDB-lite"/>
    </source>
</evidence>
<feature type="region of interest" description="Disordered" evidence="1">
    <location>
        <begin position="113"/>
        <end position="157"/>
    </location>
</feature>
<evidence type="ECO:0000313" key="3">
    <source>
        <dbReference type="Proteomes" id="UP001280121"/>
    </source>
</evidence>
<feature type="compositionally biased region" description="Basic and acidic residues" evidence="1">
    <location>
        <begin position="129"/>
        <end position="144"/>
    </location>
</feature>
<dbReference type="SUPFAM" id="SSF53098">
    <property type="entry name" value="Ribonuclease H-like"/>
    <property type="match status" value="1"/>
</dbReference>
<feature type="compositionally biased region" description="Acidic residues" evidence="1">
    <location>
        <begin position="113"/>
        <end position="125"/>
    </location>
</feature>
<protein>
    <recommendedName>
        <fullName evidence="4">HAT C-terminal dimerisation domain-containing protein</fullName>
    </recommendedName>
</protein>